<protein>
    <recommendedName>
        <fullName evidence="2">dUTP diphosphatase</fullName>
        <ecNumber evidence="2">3.6.1.23</ecNumber>
    </recommendedName>
</protein>
<dbReference type="GO" id="GO:0046081">
    <property type="term" value="P:dUTP catabolic process"/>
    <property type="evidence" value="ECO:0007669"/>
    <property type="project" value="InterPro"/>
</dbReference>
<evidence type="ECO:0000256" key="4">
    <source>
        <dbReference type="ARBA" id="ARBA00047686"/>
    </source>
</evidence>
<accession>A0A285FNA1</accession>
<reference evidence="7" key="1">
    <citation type="submission" date="2017-09" db="EMBL/GenBank/DDBJ databases">
        <authorList>
            <person name="Varghese N."/>
            <person name="Submissions S."/>
        </authorList>
    </citation>
    <scope>NUCLEOTIDE SEQUENCE [LARGE SCALE GENOMIC DNA]</scope>
    <source>
        <strain evidence="7">MSL47</strain>
    </source>
</reference>
<proteinExistence type="inferred from homology"/>
<dbReference type="PANTHER" id="PTHR11241:SF0">
    <property type="entry name" value="DEOXYURIDINE 5'-TRIPHOSPHATE NUCLEOTIDOHYDROLASE"/>
    <property type="match status" value="1"/>
</dbReference>
<dbReference type="Pfam" id="PF00692">
    <property type="entry name" value="dUTPase"/>
    <property type="match status" value="1"/>
</dbReference>
<dbReference type="GO" id="GO:0000287">
    <property type="term" value="F:magnesium ion binding"/>
    <property type="evidence" value="ECO:0007669"/>
    <property type="project" value="InterPro"/>
</dbReference>
<sequence>MINHGKEDFKVNQGDRIAQLIIEKYESVEWEEVEELSESQRGEGGYGHTGV</sequence>
<evidence type="ECO:0000256" key="1">
    <source>
        <dbReference type="ARBA" id="ARBA00006581"/>
    </source>
</evidence>
<dbReference type="SUPFAM" id="SSF51283">
    <property type="entry name" value="dUTPase-like"/>
    <property type="match status" value="1"/>
</dbReference>
<organism evidence="6 7">
    <name type="scientific">Orenia metallireducens</name>
    <dbReference type="NCBI Taxonomy" id="1413210"/>
    <lineage>
        <taxon>Bacteria</taxon>
        <taxon>Bacillati</taxon>
        <taxon>Bacillota</taxon>
        <taxon>Clostridia</taxon>
        <taxon>Halanaerobiales</taxon>
        <taxon>Halobacteroidaceae</taxon>
        <taxon>Orenia</taxon>
    </lineage>
</organism>
<comment type="catalytic activity">
    <reaction evidence="4">
        <text>dUTP + H2O = dUMP + diphosphate + H(+)</text>
        <dbReference type="Rhea" id="RHEA:10248"/>
        <dbReference type="ChEBI" id="CHEBI:15377"/>
        <dbReference type="ChEBI" id="CHEBI:15378"/>
        <dbReference type="ChEBI" id="CHEBI:33019"/>
        <dbReference type="ChEBI" id="CHEBI:61555"/>
        <dbReference type="ChEBI" id="CHEBI:246422"/>
        <dbReference type="EC" id="3.6.1.23"/>
    </reaction>
</comment>
<dbReference type="GO" id="GO:0004170">
    <property type="term" value="F:dUTP diphosphatase activity"/>
    <property type="evidence" value="ECO:0007669"/>
    <property type="project" value="UniProtKB-EC"/>
</dbReference>
<dbReference type="InterPro" id="IPR036157">
    <property type="entry name" value="dUTPase-like_sf"/>
</dbReference>
<keyword evidence="3" id="KW-0546">Nucleotide metabolism</keyword>
<dbReference type="InterPro" id="IPR008181">
    <property type="entry name" value="dUTPase"/>
</dbReference>
<evidence type="ECO:0000256" key="2">
    <source>
        <dbReference type="ARBA" id="ARBA00012379"/>
    </source>
</evidence>
<name>A0A285FNA1_9FIRM</name>
<dbReference type="EC" id="3.6.1.23" evidence="2"/>
<evidence type="ECO:0000256" key="3">
    <source>
        <dbReference type="ARBA" id="ARBA00023080"/>
    </source>
</evidence>
<evidence type="ECO:0000313" key="6">
    <source>
        <dbReference type="EMBL" id="SNY11796.1"/>
    </source>
</evidence>
<evidence type="ECO:0000259" key="5">
    <source>
        <dbReference type="Pfam" id="PF00692"/>
    </source>
</evidence>
<gene>
    <name evidence="6" type="ORF">SAMN06265827_102131</name>
</gene>
<dbReference type="PANTHER" id="PTHR11241">
    <property type="entry name" value="DEOXYURIDINE 5'-TRIPHOSPHATE NUCLEOTIDOHYDROLASE"/>
    <property type="match status" value="1"/>
</dbReference>
<dbReference type="Gene3D" id="2.70.40.10">
    <property type="match status" value="1"/>
</dbReference>
<dbReference type="Proteomes" id="UP000219573">
    <property type="component" value="Unassembled WGS sequence"/>
</dbReference>
<dbReference type="AlphaFoldDB" id="A0A285FNA1"/>
<dbReference type="EMBL" id="OBDZ01000002">
    <property type="protein sequence ID" value="SNY11796.1"/>
    <property type="molecule type" value="Genomic_DNA"/>
</dbReference>
<dbReference type="InterPro" id="IPR029054">
    <property type="entry name" value="dUTPase-like"/>
</dbReference>
<dbReference type="GO" id="GO:0006226">
    <property type="term" value="P:dUMP biosynthetic process"/>
    <property type="evidence" value="ECO:0007669"/>
    <property type="project" value="InterPro"/>
</dbReference>
<evidence type="ECO:0000313" key="7">
    <source>
        <dbReference type="Proteomes" id="UP000219573"/>
    </source>
</evidence>
<keyword evidence="7" id="KW-1185">Reference proteome</keyword>
<feature type="domain" description="dUTPase-like" evidence="5">
    <location>
        <begin position="1"/>
        <end position="50"/>
    </location>
</feature>
<comment type="similarity">
    <text evidence="1">Belongs to the dUTPase family.</text>
</comment>